<name>A0A1D1YK88_9ARAE</name>
<dbReference type="Gene3D" id="3.40.50.1820">
    <property type="entry name" value="alpha/beta hydrolase"/>
    <property type="match status" value="1"/>
</dbReference>
<dbReference type="AlphaFoldDB" id="A0A1D1YK88"/>
<dbReference type="InterPro" id="IPR029058">
    <property type="entry name" value="AB_hydrolase_fold"/>
</dbReference>
<keyword evidence="1" id="KW-0472">Membrane</keyword>
<evidence type="ECO:0000259" key="2">
    <source>
        <dbReference type="Pfam" id="PF12697"/>
    </source>
</evidence>
<dbReference type="GO" id="GO:0016787">
    <property type="term" value="F:hydrolase activity"/>
    <property type="evidence" value="ECO:0007669"/>
    <property type="project" value="UniProtKB-KW"/>
</dbReference>
<dbReference type="Pfam" id="PF12697">
    <property type="entry name" value="Abhydrolase_6"/>
    <property type="match status" value="1"/>
</dbReference>
<feature type="transmembrane region" description="Helical" evidence="1">
    <location>
        <begin position="19"/>
        <end position="36"/>
    </location>
</feature>
<feature type="domain" description="AB hydrolase-1" evidence="2">
    <location>
        <begin position="84"/>
        <end position="291"/>
    </location>
</feature>
<evidence type="ECO:0000313" key="3">
    <source>
        <dbReference type="EMBL" id="JAT55063.1"/>
    </source>
</evidence>
<evidence type="ECO:0000256" key="1">
    <source>
        <dbReference type="SAM" id="Phobius"/>
    </source>
</evidence>
<sequence>IYIYIFFLKKKINHYKMKLIKFLILSFFIVTVIAQVPNQVPIPVLPDGTKNYNVTGGNGVKIFVEEKGDPTKLTMILCAPIMSSRLSWEVQFNDPSLNGNFHLVRYDYRGTGRSDKPTDVNAYSTDLHVLDLNAVIDSIKSDKIILVGASFGALVSIGSMKTKKVDGFISVSGIFNGDIPFFTNATDPSDVYQTAIDTLNLGFSFLTAKPLSDQFRSFAFGQISQLSPVFRHNKSPIPDFGKIFSSLNIPTLFLIGDKDAIVPADYSQEYVSLAKDGQKIVYTGVGHSPQWEISQTFKNDISNFAKKF</sequence>
<dbReference type="PANTHER" id="PTHR43329">
    <property type="entry name" value="EPOXIDE HYDROLASE"/>
    <property type="match status" value="1"/>
</dbReference>
<dbReference type="InterPro" id="IPR000073">
    <property type="entry name" value="AB_hydrolase_1"/>
</dbReference>
<keyword evidence="1" id="KW-0812">Transmembrane</keyword>
<accession>A0A1D1YK88</accession>
<keyword evidence="1" id="KW-1133">Transmembrane helix</keyword>
<keyword evidence="3" id="KW-0378">Hydrolase</keyword>
<reference evidence="3" key="1">
    <citation type="submission" date="2015-07" db="EMBL/GenBank/DDBJ databases">
        <title>Transcriptome Assembly of Anthurium amnicola.</title>
        <authorList>
            <person name="Suzuki J."/>
        </authorList>
    </citation>
    <scope>NUCLEOTIDE SEQUENCE</scope>
</reference>
<protein>
    <submittedName>
        <fullName evidence="3">AB hydrolase superfamily protein yisY</fullName>
    </submittedName>
</protein>
<gene>
    <name evidence="3" type="primary">yisY</name>
    <name evidence="3" type="ORF">g.4004</name>
</gene>
<organism evidence="3">
    <name type="scientific">Anthurium amnicola</name>
    <dbReference type="NCBI Taxonomy" id="1678845"/>
    <lineage>
        <taxon>Eukaryota</taxon>
        <taxon>Viridiplantae</taxon>
        <taxon>Streptophyta</taxon>
        <taxon>Embryophyta</taxon>
        <taxon>Tracheophyta</taxon>
        <taxon>Spermatophyta</taxon>
        <taxon>Magnoliopsida</taxon>
        <taxon>Liliopsida</taxon>
        <taxon>Araceae</taxon>
        <taxon>Pothoideae</taxon>
        <taxon>Potheae</taxon>
        <taxon>Anthurium</taxon>
    </lineage>
</organism>
<dbReference type="EMBL" id="GDJX01012873">
    <property type="protein sequence ID" value="JAT55063.1"/>
    <property type="molecule type" value="Transcribed_RNA"/>
</dbReference>
<feature type="non-terminal residue" evidence="3">
    <location>
        <position position="1"/>
    </location>
</feature>
<dbReference type="SUPFAM" id="SSF53474">
    <property type="entry name" value="alpha/beta-Hydrolases"/>
    <property type="match status" value="1"/>
</dbReference>
<proteinExistence type="predicted"/>
<dbReference type="PRINTS" id="PR00111">
    <property type="entry name" value="ABHYDROLASE"/>
</dbReference>